<sequence length="589" mass="68397">MSVYYTALVVFRAFTSVLMHDGYVHPDEFFQTTEIITGDLFGVVHDRPWEFNKDAPVRSIGLLYGIFGMPLYIAKWIFKLYNIPWNPFTLLVVFRLVTCAISFITDYSLYKICKILKLKPNRYLLLLSSSYVIIVFGTKTFTNSVELALVSLLLWKVIDCMVFSEQVLATQNEIQNTYGHSTSITDKVIMSRKLRQLPSHHFRHCLEIGTILAAGTFNRPTFVLYAITPIFYWISRGFSKNYNQFLRIFNLRFLVIFLSIIPGMFVFIMVDSFYFEHVTDNELNLVVTPLNFIKYNLNSSNLAEHGIHFRGTHSIINVPLLFNVMALLFVKRLQLINLMKIIKNHHYHLLPNIHEVNTLMMANVIIPLFLLSVFPHQEPRFLLPLLLPIVFTTSKYFSSHYIKGSPRILPIWICSNLIGLIFYGYLHQAGVLPMISYIFKDIKNVSDVHIIHSHIYSVPIGLLMVPQLNESKPYMNYQHIKVYNLGSSLDPDMLCDTVKNISKTIDYKNRHVAYIAMSGPLNQHFELIGKVSNLTYTKQIFFPHLSMESLHFTSITNAFVDKNYAYFIKWKELFDIFSLILYKITITTE</sequence>
<evidence type="ECO:0000256" key="2">
    <source>
        <dbReference type="ARBA" id="ARBA00004687"/>
    </source>
</evidence>
<evidence type="ECO:0000256" key="4">
    <source>
        <dbReference type="ARBA" id="ARBA00022676"/>
    </source>
</evidence>
<feature type="transmembrane region" description="Helical" evidence="11">
    <location>
        <begin position="222"/>
        <end position="239"/>
    </location>
</feature>
<dbReference type="EC" id="2.4.1.-" evidence="11"/>
<evidence type="ECO:0000256" key="6">
    <source>
        <dbReference type="ARBA" id="ARBA00022692"/>
    </source>
</evidence>
<keyword evidence="7 11" id="KW-0256">Endoplasmic reticulum</keyword>
<reference evidence="14" key="2">
    <citation type="submission" date="2025-04" db="UniProtKB">
        <authorList>
            <consortium name="RefSeq"/>
        </authorList>
    </citation>
    <scope>IDENTIFICATION</scope>
    <source>
        <tissue evidence="14">Whole body</tissue>
    </source>
</reference>
<evidence type="ECO:0000256" key="5">
    <source>
        <dbReference type="ARBA" id="ARBA00022679"/>
    </source>
</evidence>
<evidence type="ECO:0000256" key="3">
    <source>
        <dbReference type="ARBA" id="ARBA00022502"/>
    </source>
</evidence>
<proteinExistence type="inferred from homology"/>
<dbReference type="GO" id="GO:0006506">
    <property type="term" value="P:GPI anchor biosynthetic process"/>
    <property type="evidence" value="ECO:0007669"/>
    <property type="project" value="UniProtKB-KW"/>
</dbReference>
<feature type="transmembrane region" description="Helical" evidence="11">
    <location>
        <begin position="90"/>
        <end position="110"/>
    </location>
</feature>
<dbReference type="EMBL" id="GGMS01014491">
    <property type="protein sequence ID" value="MBY83694.1"/>
    <property type="molecule type" value="Transcribed_RNA"/>
</dbReference>
<comment type="similarity">
    <text evidence="10">Belongs to the glycosyltransferase 22 family. PIGZ subfamily.</text>
</comment>
<dbReference type="CTD" id="19835548"/>
<protein>
    <recommendedName>
        <fullName evidence="11">Mannosyltransferase</fullName>
        <ecNumber evidence="11">2.4.1.-</ecNumber>
    </recommendedName>
</protein>
<evidence type="ECO:0000256" key="8">
    <source>
        <dbReference type="ARBA" id="ARBA00022989"/>
    </source>
</evidence>
<dbReference type="PANTHER" id="PTHR22760:SF3">
    <property type="entry name" value="GPI MANNOSYLTRANSFERASE 4"/>
    <property type="match status" value="1"/>
</dbReference>
<dbReference type="GO" id="GO:0005789">
    <property type="term" value="C:endoplasmic reticulum membrane"/>
    <property type="evidence" value="ECO:0007669"/>
    <property type="project" value="UniProtKB-SubCell"/>
</dbReference>
<keyword evidence="4 11" id="KW-0328">Glycosyltransferase</keyword>
<accession>A0A2S2R188</accession>
<keyword evidence="9 11" id="KW-0472">Membrane</keyword>
<dbReference type="OrthoDB" id="10066429at2759"/>
<keyword evidence="6 11" id="KW-0812">Transmembrane</keyword>
<dbReference type="GO" id="GO:0000026">
    <property type="term" value="F:alpha-1,2-mannosyltransferase activity"/>
    <property type="evidence" value="ECO:0007669"/>
    <property type="project" value="TreeGrafter"/>
</dbReference>
<gene>
    <name evidence="14" type="primary">LOC112690433</name>
    <name evidence="12" type="ORF">g.157832</name>
</gene>
<evidence type="ECO:0000256" key="9">
    <source>
        <dbReference type="ARBA" id="ARBA00023136"/>
    </source>
</evidence>
<evidence type="ECO:0000313" key="13">
    <source>
        <dbReference type="Proteomes" id="UP000694846"/>
    </source>
</evidence>
<dbReference type="GeneID" id="112690433"/>
<comment type="subcellular location">
    <subcellularLocation>
        <location evidence="1 11">Endoplasmic reticulum membrane</location>
        <topology evidence="1 11">Multi-pass membrane protein</topology>
    </subcellularLocation>
</comment>
<dbReference type="Proteomes" id="UP000694846">
    <property type="component" value="Unplaced"/>
</dbReference>
<name>A0A2S2R188_9HEMI</name>
<evidence type="ECO:0000256" key="10">
    <source>
        <dbReference type="ARBA" id="ARBA00038466"/>
    </source>
</evidence>
<keyword evidence="5 12" id="KW-0808">Transferase</keyword>
<dbReference type="InterPro" id="IPR005599">
    <property type="entry name" value="GPI_mannosylTrfase"/>
</dbReference>
<keyword evidence="8 11" id="KW-1133">Transmembrane helix</keyword>
<keyword evidence="3" id="KW-0337">GPI-anchor biosynthesis</keyword>
<keyword evidence="13" id="KW-1185">Reference proteome</keyword>
<feature type="transmembrane region" description="Helical" evidence="11">
    <location>
        <begin position="315"/>
        <end position="335"/>
    </location>
</feature>
<dbReference type="PANTHER" id="PTHR22760">
    <property type="entry name" value="GLYCOSYLTRANSFERASE"/>
    <property type="match status" value="1"/>
</dbReference>
<evidence type="ECO:0000313" key="12">
    <source>
        <dbReference type="EMBL" id="MBY83694.1"/>
    </source>
</evidence>
<comment type="pathway">
    <text evidence="2">Glycolipid biosynthesis; glycosylphosphatidylinositol-anchor biosynthesis.</text>
</comment>
<evidence type="ECO:0000256" key="1">
    <source>
        <dbReference type="ARBA" id="ARBA00004477"/>
    </source>
</evidence>
<feature type="transmembrane region" description="Helical" evidence="11">
    <location>
        <begin position="251"/>
        <end position="275"/>
    </location>
</feature>
<feature type="transmembrane region" description="Helical" evidence="11">
    <location>
        <begin position="409"/>
        <end position="426"/>
    </location>
</feature>
<organism evidence="12">
    <name type="scientific">Sipha flava</name>
    <name type="common">yellow sugarcane aphid</name>
    <dbReference type="NCBI Taxonomy" id="143950"/>
    <lineage>
        <taxon>Eukaryota</taxon>
        <taxon>Metazoa</taxon>
        <taxon>Ecdysozoa</taxon>
        <taxon>Arthropoda</taxon>
        <taxon>Hexapoda</taxon>
        <taxon>Insecta</taxon>
        <taxon>Pterygota</taxon>
        <taxon>Neoptera</taxon>
        <taxon>Paraneoptera</taxon>
        <taxon>Hemiptera</taxon>
        <taxon>Sternorrhyncha</taxon>
        <taxon>Aphidomorpha</taxon>
        <taxon>Aphidoidea</taxon>
        <taxon>Aphididae</taxon>
        <taxon>Sipha</taxon>
    </lineage>
</organism>
<evidence type="ECO:0000313" key="14">
    <source>
        <dbReference type="RefSeq" id="XP_025420229.1"/>
    </source>
</evidence>
<feature type="transmembrane region" description="Helical" evidence="11">
    <location>
        <begin position="356"/>
        <end position="375"/>
    </location>
</feature>
<feature type="transmembrane region" description="Helical" evidence="11">
    <location>
        <begin position="381"/>
        <end position="397"/>
    </location>
</feature>
<reference evidence="12" key="1">
    <citation type="submission" date="2018-04" db="EMBL/GenBank/DDBJ databases">
        <title>Transcriptome assembly of Sipha flava.</title>
        <authorList>
            <person name="Scully E.D."/>
            <person name="Geib S.M."/>
            <person name="Palmer N.A."/>
            <person name="Koch K."/>
            <person name="Bradshaw J."/>
            <person name="Heng-Moss T."/>
            <person name="Sarath G."/>
        </authorList>
    </citation>
    <scope>NUCLEOTIDE SEQUENCE</scope>
</reference>
<dbReference type="AlphaFoldDB" id="A0A2S2R188"/>
<dbReference type="RefSeq" id="XP_025420229.1">
    <property type="nucleotide sequence ID" value="XM_025564444.1"/>
</dbReference>
<evidence type="ECO:0000256" key="7">
    <source>
        <dbReference type="ARBA" id="ARBA00022824"/>
    </source>
</evidence>
<feature type="transmembrane region" description="Helical" evidence="11">
    <location>
        <begin position="122"/>
        <end position="142"/>
    </location>
</feature>
<feature type="transmembrane region" description="Helical" evidence="11">
    <location>
        <begin position="60"/>
        <end position="78"/>
    </location>
</feature>
<dbReference type="Pfam" id="PF03901">
    <property type="entry name" value="Glyco_transf_22"/>
    <property type="match status" value="1"/>
</dbReference>
<evidence type="ECO:0000256" key="11">
    <source>
        <dbReference type="RuleBase" id="RU363075"/>
    </source>
</evidence>